<keyword evidence="4" id="KW-0804">Transcription</keyword>
<dbReference type="InterPro" id="IPR036388">
    <property type="entry name" value="WH-like_DNA-bd_sf"/>
</dbReference>
<evidence type="ECO:0000256" key="2">
    <source>
        <dbReference type="ARBA" id="ARBA00023015"/>
    </source>
</evidence>
<dbReference type="PANTHER" id="PTHR43133">
    <property type="entry name" value="RNA POLYMERASE ECF-TYPE SIGMA FACTO"/>
    <property type="match status" value="1"/>
</dbReference>
<name>A0A2T7BKS6_9BACT</name>
<dbReference type="Gene3D" id="1.10.1740.10">
    <property type="match status" value="1"/>
</dbReference>
<keyword evidence="7" id="KW-1185">Reference proteome</keyword>
<dbReference type="Gene3D" id="1.10.10.10">
    <property type="entry name" value="Winged helix-like DNA-binding domain superfamily/Winged helix DNA-binding domain"/>
    <property type="match status" value="1"/>
</dbReference>
<gene>
    <name evidence="6" type="ORF">DCC81_01970</name>
</gene>
<dbReference type="GO" id="GO:0006352">
    <property type="term" value="P:DNA-templated transcription initiation"/>
    <property type="evidence" value="ECO:0007669"/>
    <property type="project" value="InterPro"/>
</dbReference>
<sequence length="182" mass="20737">MRRSANHHHLSKAPAHINEQILAARLLAGDPVARQYLYDKYAGAVYGIILQIVADRNKANDVLVRVFAYAFQHIHHFTNAGYHSLFAWLMKQAREISLRETSPSLSPGATVSQGLVLRNNHYIQRFTEGLPEHSSQVFRLCYYKGLSIQAVARMLGLPEETIKQSLSIAMIEFRKYLQSNWS</sequence>
<keyword evidence="3" id="KW-0731">Sigma factor</keyword>
<feature type="domain" description="RNA polymerase sigma-70 region 4" evidence="5">
    <location>
        <begin position="129"/>
        <end position="170"/>
    </location>
</feature>
<dbReference type="InterPro" id="IPR039425">
    <property type="entry name" value="RNA_pol_sigma-70-like"/>
</dbReference>
<evidence type="ECO:0000256" key="1">
    <source>
        <dbReference type="ARBA" id="ARBA00010641"/>
    </source>
</evidence>
<dbReference type="InterPro" id="IPR013324">
    <property type="entry name" value="RNA_pol_sigma_r3/r4-like"/>
</dbReference>
<dbReference type="PANTHER" id="PTHR43133:SF62">
    <property type="entry name" value="RNA POLYMERASE SIGMA FACTOR SIGZ"/>
    <property type="match status" value="1"/>
</dbReference>
<organism evidence="6 7">
    <name type="scientific">Chitinophaga parva</name>
    <dbReference type="NCBI Taxonomy" id="2169414"/>
    <lineage>
        <taxon>Bacteria</taxon>
        <taxon>Pseudomonadati</taxon>
        <taxon>Bacteroidota</taxon>
        <taxon>Chitinophagia</taxon>
        <taxon>Chitinophagales</taxon>
        <taxon>Chitinophagaceae</taxon>
        <taxon>Chitinophaga</taxon>
    </lineage>
</organism>
<dbReference type="SUPFAM" id="SSF88946">
    <property type="entry name" value="Sigma2 domain of RNA polymerase sigma factors"/>
    <property type="match status" value="1"/>
</dbReference>
<dbReference type="SUPFAM" id="SSF88659">
    <property type="entry name" value="Sigma3 and sigma4 domains of RNA polymerase sigma factors"/>
    <property type="match status" value="1"/>
</dbReference>
<dbReference type="NCBIfam" id="TIGR02937">
    <property type="entry name" value="sigma70-ECF"/>
    <property type="match status" value="1"/>
</dbReference>
<proteinExistence type="inferred from homology"/>
<evidence type="ECO:0000313" key="6">
    <source>
        <dbReference type="EMBL" id="PUZ28275.1"/>
    </source>
</evidence>
<evidence type="ECO:0000256" key="3">
    <source>
        <dbReference type="ARBA" id="ARBA00023082"/>
    </source>
</evidence>
<dbReference type="Pfam" id="PF04545">
    <property type="entry name" value="Sigma70_r4"/>
    <property type="match status" value="1"/>
</dbReference>
<dbReference type="InterPro" id="IPR014284">
    <property type="entry name" value="RNA_pol_sigma-70_dom"/>
</dbReference>
<dbReference type="OrthoDB" id="661407at2"/>
<evidence type="ECO:0000259" key="5">
    <source>
        <dbReference type="Pfam" id="PF04545"/>
    </source>
</evidence>
<accession>A0A2T7BKS6</accession>
<dbReference type="EMBL" id="QCYK01000001">
    <property type="protein sequence ID" value="PUZ28275.1"/>
    <property type="molecule type" value="Genomic_DNA"/>
</dbReference>
<evidence type="ECO:0000313" key="7">
    <source>
        <dbReference type="Proteomes" id="UP000244450"/>
    </source>
</evidence>
<dbReference type="InterPro" id="IPR007630">
    <property type="entry name" value="RNA_pol_sigma70_r4"/>
</dbReference>
<dbReference type="InterPro" id="IPR013325">
    <property type="entry name" value="RNA_pol_sigma_r2"/>
</dbReference>
<comment type="caution">
    <text evidence="6">The sequence shown here is derived from an EMBL/GenBank/DDBJ whole genome shotgun (WGS) entry which is preliminary data.</text>
</comment>
<keyword evidence="2" id="KW-0805">Transcription regulation</keyword>
<dbReference type="AlphaFoldDB" id="A0A2T7BKS6"/>
<protein>
    <recommendedName>
        <fullName evidence="5">RNA polymerase sigma-70 region 4 domain-containing protein</fullName>
    </recommendedName>
</protein>
<reference evidence="6 7" key="1">
    <citation type="submission" date="2018-04" db="EMBL/GenBank/DDBJ databases">
        <title>Chitinophaga fuyangensis sp. nov., isolated from soil in a chemical factory.</title>
        <authorList>
            <person name="Chen K."/>
        </authorList>
    </citation>
    <scope>NUCLEOTIDE SEQUENCE [LARGE SCALE GENOMIC DNA]</scope>
    <source>
        <strain evidence="6 7">LY-1</strain>
    </source>
</reference>
<dbReference type="GO" id="GO:0016987">
    <property type="term" value="F:sigma factor activity"/>
    <property type="evidence" value="ECO:0007669"/>
    <property type="project" value="UniProtKB-KW"/>
</dbReference>
<evidence type="ECO:0000256" key="4">
    <source>
        <dbReference type="ARBA" id="ARBA00023163"/>
    </source>
</evidence>
<dbReference type="Proteomes" id="UP000244450">
    <property type="component" value="Unassembled WGS sequence"/>
</dbReference>
<comment type="similarity">
    <text evidence="1">Belongs to the sigma-70 factor family. ECF subfamily.</text>
</comment>